<dbReference type="AlphaFoldDB" id="A0A2C9UQS9"/>
<evidence type="ECO:0000256" key="6">
    <source>
        <dbReference type="ARBA" id="ARBA00022989"/>
    </source>
</evidence>
<feature type="binding site" description="axial binding residue" evidence="11">
    <location>
        <position position="390"/>
    </location>
    <ligand>
        <name>heme</name>
        <dbReference type="ChEBI" id="CHEBI:30413"/>
    </ligand>
    <ligandPart>
        <name>Fe</name>
        <dbReference type="ChEBI" id="CHEBI:18248"/>
    </ligandPart>
</feature>
<dbReference type="Pfam" id="PF00067">
    <property type="entry name" value="p450"/>
    <property type="match status" value="1"/>
</dbReference>
<dbReference type="FunFam" id="1.10.630.10:FF:000023">
    <property type="entry name" value="Cytochrome P450 family protein"/>
    <property type="match status" value="1"/>
</dbReference>
<reference evidence="13" key="1">
    <citation type="submission" date="2016-02" db="EMBL/GenBank/DDBJ databases">
        <title>WGS assembly of Manihot esculenta.</title>
        <authorList>
            <person name="Bredeson J.V."/>
            <person name="Prochnik S.E."/>
            <person name="Lyons J.B."/>
            <person name="Schmutz J."/>
            <person name="Grimwood J."/>
            <person name="Vrebalov J."/>
            <person name="Bart R.S."/>
            <person name="Amuge T."/>
            <person name="Ferguson M.E."/>
            <person name="Green R."/>
            <person name="Putnam N."/>
            <person name="Stites J."/>
            <person name="Rounsley S."/>
            <person name="Rokhsar D.S."/>
        </authorList>
    </citation>
    <scope>NUCLEOTIDE SEQUENCE [LARGE SCALE GENOMIC DNA]</scope>
    <source>
        <tissue evidence="13">Leaf</tissue>
    </source>
</reference>
<gene>
    <name evidence="13" type="ORF">MANES_13G116800</name>
</gene>
<sequence>MYRTFQSLSQKYGPIFSLRFERRLVVVVSSSSAVEECFTKNDIVLAYRPKFLAGKHIAYNNTTIPQSSYGDYWRHLRRIVAVEIFSNARLNKFISIRKDEIKRLIIKLSHGSLQDFANVELKSLFNELTFNIIVRMITGKRNYGDDVSDKEEARQFKELMDEVVSYAGASNPGDFLPILNWIDGGRFEKKLISLGKRIDEFVQRLVDEHRSKKDNLESRNTMIDHLFALQEVEPDHHTDEIIKGLALSMISAGTDTSSVALEWAMSNLLNNPQILMKARDEIETEIGSECLPDECHLSKLPYLQIIFYETLRLYPATPLLPPHQASDDCKIGEYDVPRGTIVLVNAWAMHRDPTLWDDPLSFKPERFDNGGGEGFNNYKFTLFGMGRRACPGASLAQHIVCLALGRLIQCFEWKRVTDEEIDMTEGRGITMPKLEPLEAMCKARPIVKKIKS</sequence>
<dbReference type="PRINTS" id="PR00385">
    <property type="entry name" value="P450"/>
</dbReference>
<evidence type="ECO:0000256" key="1">
    <source>
        <dbReference type="ARBA" id="ARBA00004167"/>
    </source>
</evidence>
<name>A0A2C9UQS9_MANES</name>
<dbReference type="SUPFAM" id="SSF48264">
    <property type="entry name" value="Cytochrome P450"/>
    <property type="match status" value="1"/>
</dbReference>
<dbReference type="EMBL" id="CM004399">
    <property type="protein sequence ID" value="OAY33698.1"/>
    <property type="molecule type" value="Genomic_DNA"/>
</dbReference>
<dbReference type="PANTHER" id="PTHR47947:SF62">
    <property type="entry name" value="CYTOCHROME P450, FAMILY 81, SUBFAMILY D, POLYPEPTIDE 5"/>
    <property type="match status" value="1"/>
</dbReference>
<evidence type="ECO:0000256" key="3">
    <source>
        <dbReference type="ARBA" id="ARBA00022617"/>
    </source>
</evidence>
<dbReference type="InterPro" id="IPR036396">
    <property type="entry name" value="Cyt_P450_sf"/>
</dbReference>
<dbReference type="GO" id="GO:0016020">
    <property type="term" value="C:membrane"/>
    <property type="evidence" value="ECO:0007669"/>
    <property type="project" value="UniProtKB-SubCell"/>
</dbReference>
<comment type="similarity">
    <text evidence="2 12">Belongs to the cytochrome P450 family.</text>
</comment>
<evidence type="ECO:0000313" key="13">
    <source>
        <dbReference type="EMBL" id="OAY33698.1"/>
    </source>
</evidence>
<accession>A0A2C9UQS9</accession>
<dbReference type="PRINTS" id="PR00463">
    <property type="entry name" value="EP450I"/>
</dbReference>
<evidence type="ECO:0000256" key="9">
    <source>
        <dbReference type="ARBA" id="ARBA00023033"/>
    </source>
</evidence>
<keyword evidence="4" id="KW-0812">Transmembrane</keyword>
<keyword evidence="5 11" id="KW-0479">Metal-binding</keyword>
<evidence type="ECO:0000256" key="7">
    <source>
        <dbReference type="ARBA" id="ARBA00023002"/>
    </source>
</evidence>
<dbReference type="GO" id="GO:0016705">
    <property type="term" value="F:oxidoreductase activity, acting on paired donors, with incorporation or reduction of molecular oxygen"/>
    <property type="evidence" value="ECO:0007669"/>
    <property type="project" value="InterPro"/>
</dbReference>
<evidence type="ECO:0000256" key="12">
    <source>
        <dbReference type="RuleBase" id="RU000461"/>
    </source>
</evidence>
<dbReference type="CDD" id="cd20653">
    <property type="entry name" value="CYP81"/>
    <property type="match status" value="1"/>
</dbReference>
<dbReference type="InterPro" id="IPR017972">
    <property type="entry name" value="Cyt_P450_CS"/>
</dbReference>
<proteinExistence type="inferred from homology"/>
<keyword evidence="3 11" id="KW-0349">Heme</keyword>
<keyword evidence="8 11" id="KW-0408">Iron</keyword>
<dbReference type="Gene3D" id="1.10.630.10">
    <property type="entry name" value="Cytochrome P450"/>
    <property type="match status" value="1"/>
</dbReference>
<evidence type="ECO:0000256" key="5">
    <source>
        <dbReference type="ARBA" id="ARBA00022723"/>
    </source>
</evidence>
<organism evidence="13">
    <name type="scientific">Manihot esculenta</name>
    <name type="common">Cassava</name>
    <name type="synonym">Jatropha manihot</name>
    <dbReference type="NCBI Taxonomy" id="3983"/>
    <lineage>
        <taxon>Eukaryota</taxon>
        <taxon>Viridiplantae</taxon>
        <taxon>Streptophyta</taxon>
        <taxon>Embryophyta</taxon>
        <taxon>Tracheophyta</taxon>
        <taxon>Spermatophyta</taxon>
        <taxon>Magnoliopsida</taxon>
        <taxon>eudicotyledons</taxon>
        <taxon>Gunneridae</taxon>
        <taxon>Pentapetalae</taxon>
        <taxon>rosids</taxon>
        <taxon>fabids</taxon>
        <taxon>Malpighiales</taxon>
        <taxon>Euphorbiaceae</taxon>
        <taxon>Crotonoideae</taxon>
        <taxon>Manihoteae</taxon>
        <taxon>Manihot</taxon>
    </lineage>
</organism>
<evidence type="ECO:0000256" key="10">
    <source>
        <dbReference type="ARBA" id="ARBA00023136"/>
    </source>
</evidence>
<comment type="subcellular location">
    <subcellularLocation>
        <location evidence="1">Membrane</location>
        <topology evidence="1">Single-pass membrane protein</topology>
    </subcellularLocation>
</comment>
<dbReference type="InterPro" id="IPR050651">
    <property type="entry name" value="Plant_Cytochrome_P450_Monoox"/>
</dbReference>
<comment type="cofactor">
    <cofactor evidence="11">
        <name>heme</name>
        <dbReference type="ChEBI" id="CHEBI:30413"/>
    </cofactor>
</comment>
<keyword evidence="6" id="KW-1133">Transmembrane helix</keyword>
<evidence type="ECO:0000256" key="8">
    <source>
        <dbReference type="ARBA" id="ARBA00023004"/>
    </source>
</evidence>
<dbReference type="GO" id="GO:0005506">
    <property type="term" value="F:iron ion binding"/>
    <property type="evidence" value="ECO:0007669"/>
    <property type="project" value="InterPro"/>
</dbReference>
<dbReference type="GO" id="GO:0020037">
    <property type="term" value="F:heme binding"/>
    <property type="evidence" value="ECO:0007669"/>
    <property type="project" value="InterPro"/>
</dbReference>
<dbReference type="GO" id="GO:0004497">
    <property type="term" value="F:monooxygenase activity"/>
    <property type="evidence" value="ECO:0007669"/>
    <property type="project" value="UniProtKB-KW"/>
</dbReference>
<dbReference type="InterPro" id="IPR002401">
    <property type="entry name" value="Cyt_P450_E_grp-I"/>
</dbReference>
<keyword evidence="9 12" id="KW-0503">Monooxygenase</keyword>
<dbReference type="PROSITE" id="PS00086">
    <property type="entry name" value="CYTOCHROME_P450"/>
    <property type="match status" value="1"/>
</dbReference>
<protein>
    <recommendedName>
        <fullName evidence="14">Cytochrome P450</fullName>
    </recommendedName>
</protein>
<keyword evidence="10" id="KW-0472">Membrane</keyword>
<evidence type="ECO:0000256" key="2">
    <source>
        <dbReference type="ARBA" id="ARBA00010617"/>
    </source>
</evidence>
<keyword evidence="7 12" id="KW-0560">Oxidoreductase</keyword>
<dbReference type="PANTHER" id="PTHR47947">
    <property type="entry name" value="CYTOCHROME P450 82C3-RELATED"/>
    <property type="match status" value="1"/>
</dbReference>
<dbReference type="OMA" id="VGKHIGY"/>
<evidence type="ECO:0000256" key="11">
    <source>
        <dbReference type="PIRSR" id="PIRSR602401-1"/>
    </source>
</evidence>
<dbReference type="InterPro" id="IPR001128">
    <property type="entry name" value="Cyt_P450"/>
</dbReference>
<evidence type="ECO:0000256" key="4">
    <source>
        <dbReference type="ARBA" id="ARBA00022692"/>
    </source>
</evidence>
<evidence type="ECO:0008006" key="14">
    <source>
        <dbReference type="Google" id="ProtNLM"/>
    </source>
</evidence>